<protein>
    <recommendedName>
        <fullName evidence="5">DUF3054 domain-containing protein</fullName>
    </recommendedName>
</protein>
<dbReference type="EMBL" id="JACBZX010000001">
    <property type="protein sequence ID" value="NYG38136.1"/>
    <property type="molecule type" value="Genomic_DNA"/>
</dbReference>
<comment type="caution">
    <text evidence="3">The sequence shown here is derived from an EMBL/GenBank/DDBJ whole genome shotgun (WGS) entry which is preliminary data.</text>
</comment>
<dbReference type="AlphaFoldDB" id="A0A852X532"/>
<evidence type="ECO:0000313" key="3">
    <source>
        <dbReference type="EMBL" id="NYG38136.1"/>
    </source>
</evidence>
<keyword evidence="4" id="KW-1185">Reference proteome</keyword>
<feature type="compositionally biased region" description="Basic and acidic residues" evidence="1">
    <location>
        <begin position="137"/>
        <end position="152"/>
    </location>
</feature>
<evidence type="ECO:0000313" key="4">
    <source>
        <dbReference type="Proteomes" id="UP000592181"/>
    </source>
</evidence>
<reference evidence="3 4" key="1">
    <citation type="submission" date="2020-07" db="EMBL/GenBank/DDBJ databases">
        <title>Sequencing the genomes of 1000 actinobacteria strains.</title>
        <authorList>
            <person name="Klenk H.-P."/>
        </authorList>
    </citation>
    <scope>NUCLEOTIDE SEQUENCE [LARGE SCALE GENOMIC DNA]</scope>
    <source>
        <strain evidence="3 4">DSM 24723</strain>
    </source>
</reference>
<feature type="compositionally biased region" description="Basic and acidic residues" evidence="1">
    <location>
        <begin position="181"/>
        <end position="199"/>
    </location>
</feature>
<organism evidence="3 4">
    <name type="scientific">Janibacter alkaliphilus</name>
    <dbReference type="NCBI Taxonomy" id="1069963"/>
    <lineage>
        <taxon>Bacteria</taxon>
        <taxon>Bacillati</taxon>
        <taxon>Actinomycetota</taxon>
        <taxon>Actinomycetes</taxon>
        <taxon>Micrococcales</taxon>
        <taxon>Intrasporangiaceae</taxon>
        <taxon>Janibacter</taxon>
    </lineage>
</organism>
<dbReference type="InterPro" id="IPR021414">
    <property type="entry name" value="DUF3054"/>
</dbReference>
<feature type="transmembrane region" description="Helical" evidence="2">
    <location>
        <begin position="107"/>
        <end position="128"/>
    </location>
</feature>
<gene>
    <name evidence="3" type="ORF">BJY28_002605</name>
</gene>
<sequence>MTRRPTPARGDERLASPGPRTALAAVLDAGVVSAFALAGRRSHDEALTLDGWWQTAWPFLAGLVIGWVLVASTSGTYPTRLWHGLSVWPSTVLAGMALRDWTGQGTAWPFVVVATLVLAAGLIGWRVVTEILDRRAAGRERAARPPRERPEVQHTPVGDPLGLDELGSPASTTKGRGVVPPEHRERFVAEQLDDPRRTSEAPADESDT</sequence>
<evidence type="ECO:0000256" key="1">
    <source>
        <dbReference type="SAM" id="MobiDB-lite"/>
    </source>
</evidence>
<name>A0A852X532_9MICO</name>
<feature type="transmembrane region" description="Helical" evidence="2">
    <location>
        <begin position="51"/>
        <end position="70"/>
    </location>
</feature>
<feature type="region of interest" description="Disordered" evidence="1">
    <location>
        <begin position="137"/>
        <end position="208"/>
    </location>
</feature>
<keyword evidence="2" id="KW-0472">Membrane</keyword>
<evidence type="ECO:0008006" key="5">
    <source>
        <dbReference type="Google" id="ProtNLM"/>
    </source>
</evidence>
<accession>A0A852X532</accession>
<evidence type="ECO:0000256" key="2">
    <source>
        <dbReference type="SAM" id="Phobius"/>
    </source>
</evidence>
<dbReference type="Pfam" id="PF11255">
    <property type="entry name" value="DUF3054"/>
    <property type="match status" value="1"/>
</dbReference>
<proteinExistence type="predicted"/>
<keyword evidence="2" id="KW-0812">Transmembrane</keyword>
<dbReference type="Proteomes" id="UP000592181">
    <property type="component" value="Unassembled WGS sequence"/>
</dbReference>
<dbReference type="RefSeq" id="WP_179463378.1">
    <property type="nucleotide sequence ID" value="NZ_JACBZX010000001.1"/>
</dbReference>
<keyword evidence="2" id="KW-1133">Transmembrane helix</keyword>